<dbReference type="Pfam" id="PF00171">
    <property type="entry name" value="Aldedh"/>
    <property type="match status" value="2"/>
</dbReference>
<evidence type="ECO:0000313" key="9">
    <source>
        <dbReference type="EMBL" id="WGS65002.1"/>
    </source>
</evidence>
<evidence type="ECO:0000256" key="7">
    <source>
        <dbReference type="HAMAP-Rule" id="MF_00412"/>
    </source>
</evidence>
<dbReference type="InterPro" id="IPR015590">
    <property type="entry name" value="Aldehyde_DH_dom"/>
</dbReference>
<feature type="domain" description="Aldehyde dehydrogenase" evidence="8">
    <location>
        <begin position="21"/>
        <end position="284"/>
    </location>
</feature>
<dbReference type="Gene3D" id="3.40.605.10">
    <property type="entry name" value="Aldehyde Dehydrogenase, Chain A, domain 1"/>
    <property type="match status" value="1"/>
</dbReference>
<gene>
    <name evidence="7" type="primary">proA</name>
    <name evidence="9" type="ORF">JRV97_00145</name>
</gene>
<dbReference type="PANTHER" id="PTHR11063:SF8">
    <property type="entry name" value="DELTA-1-PYRROLINE-5-CARBOXYLATE SYNTHASE"/>
    <property type="match status" value="1"/>
</dbReference>
<evidence type="ECO:0000256" key="4">
    <source>
        <dbReference type="ARBA" id="ARBA00022857"/>
    </source>
</evidence>
<evidence type="ECO:0000313" key="10">
    <source>
        <dbReference type="Proteomes" id="UP001232493"/>
    </source>
</evidence>
<accession>A0ABY8PQS4</accession>
<dbReference type="EMBL" id="CP069362">
    <property type="protein sequence ID" value="WGS65002.1"/>
    <property type="molecule type" value="Genomic_DNA"/>
</dbReference>
<dbReference type="RefSeq" id="WP_280999061.1">
    <property type="nucleotide sequence ID" value="NZ_CP069362.1"/>
</dbReference>
<dbReference type="SUPFAM" id="SSF53720">
    <property type="entry name" value="ALDH-like"/>
    <property type="match status" value="1"/>
</dbReference>
<evidence type="ECO:0000256" key="5">
    <source>
        <dbReference type="ARBA" id="ARBA00023002"/>
    </source>
</evidence>
<dbReference type="InterPro" id="IPR012134">
    <property type="entry name" value="Glu-5-SA_DH"/>
</dbReference>
<keyword evidence="3 7" id="KW-0641">Proline biosynthesis</keyword>
<dbReference type="HAMAP" id="MF_00412">
    <property type="entry name" value="ProA"/>
    <property type="match status" value="1"/>
</dbReference>
<evidence type="ECO:0000256" key="2">
    <source>
        <dbReference type="ARBA" id="ARBA00022605"/>
    </source>
</evidence>
<dbReference type="InterPro" id="IPR016162">
    <property type="entry name" value="Ald_DH_N"/>
</dbReference>
<dbReference type="InterPro" id="IPR016163">
    <property type="entry name" value="Ald_DH_C"/>
</dbReference>
<evidence type="ECO:0000256" key="3">
    <source>
        <dbReference type="ARBA" id="ARBA00022650"/>
    </source>
</evidence>
<dbReference type="Gene3D" id="3.40.309.10">
    <property type="entry name" value="Aldehyde Dehydrogenase, Chain A, domain 2"/>
    <property type="match status" value="1"/>
</dbReference>
<dbReference type="InterPro" id="IPR000965">
    <property type="entry name" value="GPR_dom"/>
</dbReference>
<dbReference type="GO" id="GO:0004350">
    <property type="term" value="F:glutamate-5-semialdehyde dehydrogenase activity"/>
    <property type="evidence" value="ECO:0007669"/>
    <property type="project" value="UniProtKB-EC"/>
</dbReference>
<evidence type="ECO:0000256" key="1">
    <source>
        <dbReference type="ARBA" id="ARBA00004985"/>
    </source>
</evidence>
<dbReference type="PROSITE" id="PS01223">
    <property type="entry name" value="PROA"/>
    <property type="match status" value="1"/>
</dbReference>
<dbReference type="PIRSF" id="PIRSF000151">
    <property type="entry name" value="GPR"/>
    <property type="match status" value="1"/>
</dbReference>
<dbReference type="CDD" id="cd07079">
    <property type="entry name" value="ALDH_F18-19_ProA-GPR"/>
    <property type="match status" value="1"/>
</dbReference>
<reference evidence="9 10" key="1">
    <citation type="submission" date="2021-02" db="EMBL/GenBank/DDBJ databases">
        <title>Characterization of Marinitoga sp. nov. str. BP5-C20A.</title>
        <authorList>
            <person name="Erauso G."/>
            <person name="Postec A."/>
        </authorList>
    </citation>
    <scope>NUCLEOTIDE SEQUENCE [LARGE SCALE GENOMIC DNA]</scope>
    <source>
        <strain evidence="9 10">BP5-C20A</strain>
    </source>
</reference>
<comment type="subcellular location">
    <subcellularLocation>
        <location evidence="7">Cytoplasm</location>
    </subcellularLocation>
</comment>
<dbReference type="NCBIfam" id="TIGR00407">
    <property type="entry name" value="proA"/>
    <property type="match status" value="1"/>
</dbReference>
<dbReference type="PANTHER" id="PTHR11063">
    <property type="entry name" value="GLUTAMATE SEMIALDEHYDE DEHYDROGENASE"/>
    <property type="match status" value="1"/>
</dbReference>
<name>A0ABY8PQS4_9BACT</name>
<dbReference type="EC" id="1.2.1.41" evidence="7"/>
<keyword evidence="4 7" id="KW-0521">NADP</keyword>
<comment type="function">
    <text evidence="7">Catalyzes the NADPH-dependent reduction of L-glutamate 5-phosphate into L-glutamate 5-semialdehyde and phosphate. The product spontaneously undergoes cyclization to form 1-pyrroline-5-carboxylate.</text>
</comment>
<sequence length="414" mass="45911">MSELIIKAKNLKESSNILKTLNAKQKNKAILEIAKSIEKNKEYILTENKKDVEIAEKKGIKKSLIDRLALNEKRIKGMIEACKTVVNLKDPVGEMFDSFLREDGLRISKVRVPLGVIGIIYESRPNVTLEATILALKSGNSVLLRGGSDAINSNKAIVKAIKDGLGNSEIPINSIELIENTNRELVNEMLKLNEYIDLIIPRGGKGLIDFVVKNSTVPVLETGVGICHIFVDESANIEKSIDIIDNAKTQRPGTCNTVETVLIHKNIAEKILPALKEQLESKSVEIRGCEKTISIIKVKKATEEDWATEYLDLILSIKIVEDLNEAINHIKKYSTGHSESILTENYLNAMKFVNEIDSAAVYINASTRFTDGGEFGMGAEMGISTQKMHARGPVGLKELTTYKYIIQGNYNVRD</sequence>
<comment type="pathway">
    <text evidence="1 7">Amino-acid biosynthesis; L-proline biosynthesis; L-glutamate 5-semialdehyde from L-glutamate: step 2/2.</text>
</comment>
<protein>
    <recommendedName>
        <fullName evidence="7">Gamma-glutamyl phosphate reductase</fullName>
        <shortName evidence="7">GPR</shortName>
        <ecNumber evidence="7">1.2.1.41</ecNumber>
    </recommendedName>
    <alternativeName>
        <fullName evidence="7">Glutamate-5-semialdehyde dehydrogenase</fullName>
    </alternativeName>
    <alternativeName>
        <fullName evidence="7">Glutamyl-gamma-semialdehyde dehydrogenase</fullName>
        <shortName evidence="7">GSA dehydrogenase</shortName>
    </alternativeName>
</protein>
<comment type="catalytic activity">
    <reaction evidence="6 7">
        <text>L-glutamate 5-semialdehyde + phosphate + NADP(+) = L-glutamyl 5-phosphate + NADPH + H(+)</text>
        <dbReference type="Rhea" id="RHEA:19541"/>
        <dbReference type="ChEBI" id="CHEBI:15378"/>
        <dbReference type="ChEBI" id="CHEBI:43474"/>
        <dbReference type="ChEBI" id="CHEBI:57783"/>
        <dbReference type="ChEBI" id="CHEBI:58066"/>
        <dbReference type="ChEBI" id="CHEBI:58274"/>
        <dbReference type="ChEBI" id="CHEBI:58349"/>
        <dbReference type="EC" id="1.2.1.41"/>
    </reaction>
</comment>
<dbReference type="InterPro" id="IPR016161">
    <property type="entry name" value="Ald_DH/histidinol_DH"/>
</dbReference>
<organism evidence="9 10">
    <name type="scientific">Marinitoga aeolica</name>
    <dbReference type="NCBI Taxonomy" id="2809031"/>
    <lineage>
        <taxon>Bacteria</taxon>
        <taxon>Thermotogati</taxon>
        <taxon>Thermotogota</taxon>
        <taxon>Thermotogae</taxon>
        <taxon>Petrotogales</taxon>
        <taxon>Petrotogaceae</taxon>
        <taxon>Marinitoga</taxon>
    </lineage>
</organism>
<comment type="similarity">
    <text evidence="7">Belongs to the gamma-glutamyl phosphate reductase family.</text>
</comment>
<dbReference type="InterPro" id="IPR020593">
    <property type="entry name" value="G-glutamylP_reductase_CS"/>
</dbReference>
<dbReference type="Proteomes" id="UP001232493">
    <property type="component" value="Chromosome"/>
</dbReference>
<dbReference type="NCBIfam" id="NF001221">
    <property type="entry name" value="PRK00197.1"/>
    <property type="match status" value="1"/>
</dbReference>
<proteinExistence type="inferred from homology"/>
<feature type="domain" description="Aldehyde dehydrogenase" evidence="8">
    <location>
        <begin position="314"/>
        <end position="376"/>
    </location>
</feature>
<keyword evidence="5 7" id="KW-0560">Oxidoreductase</keyword>
<keyword evidence="10" id="KW-1185">Reference proteome</keyword>
<evidence type="ECO:0000259" key="8">
    <source>
        <dbReference type="Pfam" id="PF00171"/>
    </source>
</evidence>
<keyword evidence="2 7" id="KW-0028">Amino-acid biosynthesis</keyword>
<evidence type="ECO:0000256" key="6">
    <source>
        <dbReference type="ARBA" id="ARBA00049024"/>
    </source>
</evidence>
<keyword evidence="7" id="KW-0963">Cytoplasm</keyword>